<comment type="function">
    <text evidence="6">Quinone reductase that provides resistance to thiol-specific stress caused by electrophilic quinones.</text>
</comment>
<evidence type="ECO:0000256" key="1">
    <source>
        <dbReference type="ARBA" id="ARBA00022630"/>
    </source>
</evidence>
<name>A0A1N6HSW0_9LACT</name>
<evidence type="ECO:0000256" key="3">
    <source>
        <dbReference type="ARBA" id="ARBA00023002"/>
    </source>
</evidence>
<dbReference type="EMBL" id="FSRN01000001">
    <property type="protein sequence ID" value="SIO22877.1"/>
    <property type="molecule type" value="Genomic_DNA"/>
</dbReference>
<dbReference type="InterPro" id="IPR050104">
    <property type="entry name" value="FMN-dep_NADH:Q_OxRdtase_AzoR1"/>
</dbReference>
<organism evidence="8 9">
    <name type="scientific">Carnobacterium alterfunditum</name>
    <dbReference type="NCBI Taxonomy" id="28230"/>
    <lineage>
        <taxon>Bacteria</taxon>
        <taxon>Bacillati</taxon>
        <taxon>Bacillota</taxon>
        <taxon>Bacilli</taxon>
        <taxon>Lactobacillales</taxon>
        <taxon>Carnobacteriaceae</taxon>
        <taxon>Carnobacterium</taxon>
    </lineage>
</organism>
<comment type="caution">
    <text evidence="6">Lacks conserved residue(s) required for the propagation of feature annotation.</text>
</comment>
<keyword evidence="4 6" id="KW-0520">NAD</keyword>
<dbReference type="GO" id="GO:0016652">
    <property type="term" value="F:oxidoreductase activity, acting on NAD(P)H as acceptor"/>
    <property type="evidence" value="ECO:0007669"/>
    <property type="project" value="UniProtKB-UniRule"/>
</dbReference>
<dbReference type="AlphaFoldDB" id="A0A1N6HSW0"/>
<feature type="domain" description="Flavodoxin-like fold" evidence="7">
    <location>
        <begin position="3"/>
        <end position="197"/>
    </location>
</feature>
<dbReference type="Proteomes" id="UP000184758">
    <property type="component" value="Unassembled WGS sequence"/>
</dbReference>
<proteinExistence type="inferred from homology"/>
<dbReference type="HAMAP" id="MF_01216">
    <property type="entry name" value="Azoreductase_type1"/>
    <property type="match status" value="1"/>
</dbReference>
<dbReference type="InterPro" id="IPR029039">
    <property type="entry name" value="Flavoprotein-like_sf"/>
</dbReference>
<dbReference type="PANTHER" id="PTHR43741:SF7">
    <property type="entry name" value="FMN-DEPENDENT NADH:QUINONE OXIDOREDUCTASE"/>
    <property type="match status" value="1"/>
</dbReference>
<comment type="cofactor">
    <cofactor evidence="6">
        <name>FMN</name>
        <dbReference type="ChEBI" id="CHEBI:58210"/>
    </cofactor>
    <text evidence="6">Binds 1 FMN per subunit.</text>
</comment>
<comment type="function">
    <text evidence="6">Also exhibits azoreductase activity. Catalyzes the reductive cleavage of the azo bond in aromatic azo compounds to the corresponding amines.</text>
</comment>
<evidence type="ECO:0000256" key="4">
    <source>
        <dbReference type="ARBA" id="ARBA00023027"/>
    </source>
</evidence>
<sequence>MPKLLVVRAHPLDSKTSRSMQVTDAFVKSYIENHPTDSIEDINLYDLAIPDIDRDLLQAWSELSSGTAFDELSETKQQKLTLFNGYTNGFLNADKIIIANPLWNLNVPTRLKAWVDTVTVAGKTFKYNEKGESIGLAGDKKVLHIQANGGVYGGKDPANQYLKTILTYIGVTDFQELFVEGMDHTPDKAADIMAVGIEKATALGKTF</sequence>
<dbReference type="EC" id="1.6.5.-" evidence="6"/>
<dbReference type="eggNOG" id="COG1182">
    <property type="taxonomic scope" value="Bacteria"/>
</dbReference>
<dbReference type="OrthoDB" id="9805013at2"/>
<dbReference type="RefSeq" id="WP_034545792.1">
    <property type="nucleotide sequence ID" value="NZ_FSRN01000001.1"/>
</dbReference>
<comment type="catalytic activity">
    <reaction evidence="6">
        <text>2 a quinone + NADH + H(+) = 2 a 1,4-benzosemiquinone + NAD(+)</text>
        <dbReference type="Rhea" id="RHEA:65952"/>
        <dbReference type="ChEBI" id="CHEBI:15378"/>
        <dbReference type="ChEBI" id="CHEBI:57540"/>
        <dbReference type="ChEBI" id="CHEBI:57945"/>
        <dbReference type="ChEBI" id="CHEBI:132124"/>
        <dbReference type="ChEBI" id="CHEBI:134225"/>
    </reaction>
</comment>
<gene>
    <name evidence="6" type="primary">azoR</name>
    <name evidence="8" type="ORF">SAMN05878443_2057</name>
</gene>
<dbReference type="Pfam" id="PF02525">
    <property type="entry name" value="Flavodoxin_2"/>
    <property type="match status" value="1"/>
</dbReference>
<reference evidence="9" key="1">
    <citation type="submission" date="2016-11" db="EMBL/GenBank/DDBJ databases">
        <authorList>
            <person name="Varghese N."/>
            <person name="Submissions S."/>
        </authorList>
    </citation>
    <scope>NUCLEOTIDE SEQUENCE [LARGE SCALE GENOMIC DNA]</scope>
    <source>
        <strain evidence="9">313</strain>
    </source>
</reference>
<evidence type="ECO:0000259" key="7">
    <source>
        <dbReference type="Pfam" id="PF02525"/>
    </source>
</evidence>
<dbReference type="GO" id="GO:0009055">
    <property type="term" value="F:electron transfer activity"/>
    <property type="evidence" value="ECO:0007669"/>
    <property type="project" value="UniProtKB-UniRule"/>
</dbReference>
<protein>
    <recommendedName>
        <fullName evidence="6">FMN dependent NADH:quinone oxidoreductase</fullName>
        <ecNumber evidence="6">1.6.5.-</ecNumber>
    </recommendedName>
    <alternativeName>
        <fullName evidence="6">Azo-dye reductase</fullName>
    </alternativeName>
    <alternativeName>
        <fullName evidence="6">FMN-dependent NADH-azo compound oxidoreductase</fullName>
    </alternativeName>
    <alternativeName>
        <fullName evidence="6">FMN-dependent NADH-azoreductase</fullName>
        <ecNumber evidence="6">1.7.1.17</ecNumber>
    </alternativeName>
</protein>
<comment type="subunit">
    <text evidence="6">Homodimer.</text>
</comment>
<comment type="catalytic activity">
    <reaction evidence="5">
        <text>N,N-dimethyl-1,4-phenylenediamine + anthranilate + 2 NAD(+) = 2-(4-dimethylaminophenyl)diazenylbenzoate + 2 NADH + 2 H(+)</text>
        <dbReference type="Rhea" id="RHEA:55872"/>
        <dbReference type="ChEBI" id="CHEBI:15378"/>
        <dbReference type="ChEBI" id="CHEBI:15783"/>
        <dbReference type="ChEBI" id="CHEBI:16567"/>
        <dbReference type="ChEBI" id="CHEBI:57540"/>
        <dbReference type="ChEBI" id="CHEBI:57945"/>
        <dbReference type="ChEBI" id="CHEBI:71579"/>
        <dbReference type="EC" id="1.7.1.17"/>
    </reaction>
    <physiologicalReaction direction="right-to-left" evidence="5">
        <dbReference type="Rhea" id="RHEA:55874"/>
    </physiologicalReaction>
</comment>
<dbReference type="InterPro" id="IPR023048">
    <property type="entry name" value="NADH:quinone_OxRdtase_FMN_depd"/>
</dbReference>
<keyword evidence="1 6" id="KW-0285">Flavoprotein</keyword>
<evidence type="ECO:0000256" key="2">
    <source>
        <dbReference type="ARBA" id="ARBA00022643"/>
    </source>
</evidence>
<comment type="similarity">
    <text evidence="6">Belongs to the azoreductase type 1 family.</text>
</comment>
<keyword evidence="3 6" id="KW-0560">Oxidoreductase</keyword>
<keyword evidence="2 6" id="KW-0288">FMN</keyword>
<accession>A0A1N6HSW0</accession>
<keyword evidence="9" id="KW-1185">Reference proteome</keyword>
<evidence type="ECO:0000256" key="5">
    <source>
        <dbReference type="ARBA" id="ARBA00048542"/>
    </source>
</evidence>
<dbReference type="PANTHER" id="PTHR43741">
    <property type="entry name" value="FMN-DEPENDENT NADH-AZOREDUCTASE 1"/>
    <property type="match status" value="1"/>
</dbReference>
<feature type="binding site" evidence="6">
    <location>
        <begin position="17"/>
        <end position="19"/>
    </location>
    <ligand>
        <name>FMN</name>
        <dbReference type="ChEBI" id="CHEBI:58210"/>
    </ligand>
</feature>
<evidence type="ECO:0000313" key="9">
    <source>
        <dbReference type="Proteomes" id="UP000184758"/>
    </source>
</evidence>
<dbReference type="Gene3D" id="3.40.50.360">
    <property type="match status" value="1"/>
</dbReference>
<dbReference type="InterPro" id="IPR003680">
    <property type="entry name" value="Flavodoxin_fold"/>
</dbReference>
<dbReference type="GO" id="GO:0016655">
    <property type="term" value="F:oxidoreductase activity, acting on NAD(P)H, quinone or similar compound as acceptor"/>
    <property type="evidence" value="ECO:0007669"/>
    <property type="project" value="InterPro"/>
</dbReference>
<evidence type="ECO:0000256" key="6">
    <source>
        <dbReference type="HAMAP-Rule" id="MF_01216"/>
    </source>
</evidence>
<dbReference type="GO" id="GO:0010181">
    <property type="term" value="F:FMN binding"/>
    <property type="evidence" value="ECO:0007669"/>
    <property type="project" value="UniProtKB-UniRule"/>
</dbReference>
<dbReference type="EC" id="1.7.1.17" evidence="6"/>
<dbReference type="SUPFAM" id="SSF52218">
    <property type="entry name" value="Flavoproteins"/>
    <property type="match status" value="1"/>
</dbReference>
<evidence type="ECO:0000313" key="8">
    <source>
        <dbReference type="EMBL" id="SIO22877.1"/>
    </source>
</evidence>